<accession>E3SKA7</accession>
<dbReference type="EMBL" id="GU071097">
    <property type="protein sequence ID" value="ADO98003.1"/>
    <property type="molecule type" value="Genomic_DNA"/>
</dbReference>
<gene>
    <name evidence="1" type="ORF">SSSM5_067</name>
</gene>
<dbReference type="Proteomes" id="UP000006526">
    <property type="component" value="Segment"/>
</dbReference>
<evidence type="ECO:0000313" key="2">
    <source>
        <dbReference type="Proteomes" id="UP000006526"/>
    </source>
</evidence>
<proteinExistence type="predicted"/>
<organism evidence="1 2">
    <name type="scientific">Synechococcus phage S-SSM5</name>
    <dbReference type="NCBI Taxonomy" id="445685"/>
    <lineage>
        <taxon>Viruses</taxon>
        <taxon>Duplodnaviria</taxon>
        <taxon>Heunggongvirae</taxon>
        <taxon>Uroviricota</taxon>
        <taxon>Caudoviricetes</taxon>
        <taxon>Pantevenvirales</taxon>
        <taxon>Kyanoviridae</taxon>
        <taxon>Glaucusvirus</taxon>
        <taxon>Glaucusvirus ssm5</taxon>
    </lineage>
</organism>
<name>E3SKA7_9CAUD</name>
<keyword evidence="2" id="KW-1185">Reference proteome</keyword>
<reference evidence="1 2" key="1">
    <citation type="journal article" date="2010" name="Environ. Microbiol.">
        <title>Genomic analysis of oceanic cyanobacterial myoviruses compared with T4-like myoviruses from diverse hosts and environments.</title>
        <authorList>
            <person name="Sullivan M.B."/>
            <person name="Huang K.H."/>
            <person name="Ignacio-Espinoza J.C."/>
            <person name="Berlin A.M."/>
            <person name="Kelly L."/>
            <person name="Weigele P.R."/>
            <person name="DeFrancesco A.S."/>
            <person name="Kern S.E."/>
            <person name="Thompson L.R."/>
            <person name="Young S."/>
            <person name="Yandava C."/>
            <person name="Fu R."/>
            <person name="Krastins B."/>
            <person name="Chase M."/>
            <person name="Sarracino D."/>
            <person name="Osburne M.S."/>
            <person name="Henn M.R."/>
            <person name="Chisholm S.W."/>
        </authorList>
    </citation>
    <scope>NUCLEOTIDE SEQUENCE [LARGE SCALE GENOMIC DNA]</scope>
    <source>
        <strain evidence="1">8102-12</strain>
    </source>
</reference>
<protein>
    <submittedName>
        <fullName evidence="1">Uncharacterized protein</fullName>
    </submittedName>
</protein>
<dbReference type="OrthoDB" id="25166at10239"/>
<evidence type="ECO:0000313" key="1">
    <source>
        <dbReference type="EMBL" id="ADO98003.1"/>
    </source>
</evidence>
<dbReference type="GeneID" id="10329298"/>
<sequence>MTASFPILSKMIHSKKTIVDIMKTCDGIDTLTREEKFQVFCKVCDNMLDEGRVTKANHTRWTNIF</sequence>
<dbReference type="RefSeq" id="YP_004324670.1">
    <property type="nucleotide sequence ID" value="NC_015289.1"/>
</dbReference>
<dbReference type="KEGG" id="vg:10329298"/>